<comment type="catalytic activity">
    <reaction evidence="6 7">
        <text>(2S)-2-hydroxy-3-oxobutyl phosphate + 5-amino-6-(D-ribitylamino)uracil = 6,7-dimethyl-8-(1-D-ribityl)lumazine + phosphate + 2 H2O + H(+)</text>
        <dbReference type="Rhea" id="RHEA:26152"/>
        <dbReference type="ChEBI" id="CHEBI:15377"/>
        <dbReference type="ChEBI" id="CHEBI:15378"/>
        <dbReference type="ChEBI" id="CHEBI:15934"/>
        <dbReference type="ChEBI" id="CHEBI:43474"/>
        <dbReference type="ChEBI" id="CHEBI:58201"/>
        <dbReference type="ChEBI" id="CHEBI:58830"/>
        <dbReference type="EC" id="2.5.1.78"/>
    </reaction>
</comment>
<dbReference type="GO" id="GO:0005829">
    <property type="term" value="C:cytosol"/>
    <property type="evidence" value="ECO:0007669"/>
    <property type="project" value="TreeGrafter"/>
</dbReference>
<evidence type="ECO:0000313" key="9">
    <source>
        <dbReference type="EMBL" id="PRH87077.1"/>
    </source>
</evidence>
<sequence>MAGPRRVSSSSTPTFESTESGFGGPLPPHILIVEARYYEEIADGLLTGATGAIKAAGGSFDVLTVPGALEIPSAIVMALDAATQRGRSYDGAVALGCVVRGETTHYDIVAGESSRALMDISVQRALPLGNGILTVENDEQARVRASISEMNKGGGAADAALHMIALKRRLHGVEA</sequence>
<dbReference type="AlphaFoldDB" id="A0A2S9QCK3"/>
<dbReference type="InterPro" id="IPR036467">
    <property type="entry name" value="LS/RS_sf"/>
</dbReference>
<evidence type="ECO:0000313" key="10">
    <source>
        <dbReference type="Proteomes" id="UP000237682"/>
    </source>
</evidence>
<evidence type="ECO:0000256" key="5">
    <source>
        <dbReference type="ARBA" id="ARBA00022679"/>
    </source>
</evidence>
<keyword evidence="5 7" id="KW-0808">Transferase</keyword>
<evidence type="ECO:0000256" key="7">
    <source>
        <dbReference type="HAMAP-Rule" id="MF_00178"/>
    </source>
</evidence>
<proteinExistence type="inferred from homology"/>
<dbReference type="Pfam" id="PF00885">
    <property type="entry name" value="DMRL_synthase"/>
    <property type="match status" value="1"/>
</dbReference>
<evidence type="ECO:0000256" key="4">
    <source>
        <dbReference type="ARBA" id="ARBA00022619"/>
    </source>
</evidence>
<dbReference type="EMBL" id="PUEJ01000004">
    <property type="protein sequence ID" value="PRH87077.1"/>
    <property type="molecule type" value="Genomic_DNA"/>
</dbReference>
<dbReference type="GO" id="GO:0009349">
    <property type="term" value="C:riboflavin synthase complex"/>
    <property type="evidence" value="ECO:0007669"/>
    <property type="project" value="UniProtKB-UniRule"/>
</dbReference>
<feature type="binding site" evidence="7">
    <location>
        <begin position="97"/>
        <end position="99"/>
    </location>
    <ligand>
        <name>5-amino-6-(D-ribitylamino)uracil</name>
        <dbReference type="ChEBI" id="CHEBI:15934"/>
    </ligand>
</feature>
<feature type="binding site" evidence="7">
    <location>
        <begin position="102"/>
        <end position="103"/>
    </location>
    <ligand>
        <name>(2S)-2-hydroxy-3-oxobutyl phosphate</name>
        <dbReference type="ChEBI" id="CHEBI:58830"/>
    </ligand>
</feature>
<evidence type="ECO:0000256" key="2">
    <source>
        <dbReference type="ARBA" id="ARBA00007424"/>
    </source>
</evidence>
<evidence type="ECO:0000256" key="8">
    <source>
        <dbReference type="SAM" id="MobiDB-lite"/>
    </source>
</evidence>
<dbReference type="Proteomes" id="UP000237682">
    <property type="component" value="Unassembled WGS sequence"/>
</dbReference>
<feature type="region of interest" description="Disordered" evidence="8">
    <location>
        <begin position="1"/>
        <end position="22"/>
    </location>
</feature>
<dbReference type="Gene3D" id="3.40.50.960">
    <property type="entry name" value="Lumazine/riboflavin synthase"/>
    <property type="match status" value="1"/>
</dbReference>
<name>A0A2S9QCK3_9HYPH</name>
<dbReference type="SUPFAM" id="SSF52121">
    <property type="entry name" value="Lumazine synthase"/>
    <property type="match status" value="1"/>
</dbReference>
<dbReference type="PANTHER" id="PTHR21058">
    <property type="entry name" value="6,7-DIMETHYL-8-RIBITYLLUMAZINE SYNTHASE DMRL SYNTHASE LUMAZINE SYNTHASE"/>
    <property type="match status" value="1"/>
</dbReference>
<feature type="active site" description="Proton donor" evidence="7">
    <location>
        <position position="105"/>
    </location>
</feature>
<comment type="pathway">
    <text evidence="1 7">Cofactor biosynthesis; riboflavin biosynthesis; riboflavin from 2-hydroxy-3-oxobutyl phosphate and 5-amino-6-(D-ribitylamino)uracil: step 1/2.</text>
</comment>
<reference evidence="9 10" key="1">
    <citation type="submission" date="2018-02" db="EMBL/GenBank/DDBJ databases">
        <title>Whole genome sequencing of endophytic bacterium.</title>
        <authorList>
            <person name="Eedara R."/>
            <person name="Podile A.R."/>
        </authorList>
    </citation>
    <scope>NUCLEOTIDE SEQUENCE [LARGE SCALE GENOMIC DNA]</scope>
    <source>
        <strain evidence="9 10">RP1T</strain>
    </source>
</reference>
<gene>
    <name evidence="7" type="primary">ribH</name>
    <name evidence="9" type="ORF">C5L14_10490</name>
</gene>
<dbReference type="PANTHER" id="PTHR21058:SF0">
    <property type="entry name" value="6,7-DIMETHYL-8-RIBITYLLUMAZINE SYNTHASE"/>
    <property type="match status" value="1"/>
</dbReference>
<comment type="similarity">
    <text evidence="2 7">Belongs to the DMRL synthase family.</text>
</comment>
<feature type="compositionally biased region" description="Low complexity" evidence="8">
    <location>
        <begin position="8"/>
        <end position="20"/>
    </location>
</feature>
<dbReference type="UniPathway" id="UPA00275">
    <property type="reaction ID" value="UER00404"/>
</dbReference>
<dbReference type="EC" id="2.5.1.78" evidence="3 7"/>
<dbReference type="CDD" id="cd09209">
    <property type="entry name" value="Lumazine_synthase-I"/>
    <property type="match status" value="1"/>
</dbReference>
<keyword evidence="10" id="KW-1185">Reference proteome</keyword>
<evidence type="ECO:0000256" key="6">
    <source>
        <dbReference type="ARBA" id="ARBA00048785"/>
    </source>
</evidence>
<dbReference type="GO" id="GO:0009231">
    <property type="term" value="P:riboflavin biosynthetic process"/>
    <property type="evidence" value="ECO:0007669"/>
    <property type="project" value="UniProtKB-UniRule"/>
</dbReference>
<dbReference type="NCBIfam" id="TIGR00114">
    <property type="entry name" value="lumazine-synth"/>
    <property type="match status" value="1"/>
</dbReference>
<dbReference type="GO" id="GO:0000906">
    <property type="term" value="F:6,7-dimethyl-8-ribityllumazine synthase activity"/>
    <property type="evidence" value="ECO:0007669"/>
    <property type="project" value="UniProtKB-UniRule"/>
</dbReference>
<feature type="binding site" evidence="7">
    <location>
        <position position="144"/>
    </location>
    <ligand>
        <name>(2S)-2-hydroxy-3-oxobutyl phosphate</name>
        <dbReference type="ChEBI" id="CHEBI:58830"/>
    </ligand>
</feature>
<accession>A0A2S9QCK3</accession>
<feature type="binding site" evidence="7">
    <location>
        <position position="37"/>
    </location>
    <ligand>
        <name>5-amino-6-(D-ribitylamino)uracil</name>
        <dbReference type="ChEBI" id="CHEBI:15934"/>
    </ligand>
</feature>
<dbReference type="InterPro" id="IPR002180">
    <property type="entry name" value="LS/RS"/>
</dbReference>
<evidence type="ECO:0000256" key="3">
    <source>
        <dbReference type="ARBA" id="ARBA00012664"/>
    </source>
</evidence>
<comment type="function">
    <text evidence="7">Catalyzes the formation of 6,7-dimethyl-8-ribityllumazine by condensation of 5-amino-6-(D-ribitylamino)uracil with 3,4-dihydroxy-2-butanone 4-phosphate. This is the penultimate step in the biosynthesis of riboflavin.</text>
</comment>
<comment type="caution">
    <text evidence="9">The sequence shown here is derived from an EMBL/GenBank/DDBJ whole genome shotgun (WGS) entry which is preliminary data.</text>
</comment>
<dbReference type="InterPro" id="IPR034964">
    <property type="entry name" value="LS"/>
</dbReference>
<keyword evidence="4 7" id="KW-0686">Riboflavin biosynthesis</keyword>
<organism evidence="9 10">
    <name type="scientific">Labrys okinawensis</name>
    <dbReference type="NCBI Taxonomy" id="346911"/>
    <lineage>
        <taxon>Bacteria</taxon>
        <taxon>Pseudomonadati</taxon>
        <taxon>Pseudomonadota</taxon>
        <taxon>Alphaproteobacteria</taxon>
        <taxon>Hyphomicrobiales</taxon>
        <taxon>Xanthobacteraceae</taxon>
        <taxon>Labrys</taxon>
    </lineage>
</organism>
<evidence type="ECO:0000256" key="1">
    <source>
        <dbReference type="ARBA" id="ARBA00004917"/>
    </source>
</evidence>
<protein>
    <recommendedName>
        <fullName evidence="3 7">6,7-dimethyl-8-ribityllumazine synthase</fullName>
        <shortName evidence="7">DMRL synthase</shortName>
        <shortName evidence="7">LS</shortName>
        <shortName evidence="7">Lumazine synthase</shortName>
        <ecNumber evidence="3 7">2.5.1.78</ecNumber>
    </recommendedName>
</protein>
<dbReference type="HAMAP" id="MF_00178">
    <property type="entry name" value="Lumazine_synth"/>
    <property type="match status" value="1"/>
</dbReference>
<feature type="binding site" evidence="7">
    <location>
        <begin position="68"/>
        <end position="70"/>
    </location>
    <ligand>
        <name>5-amino-6-(D-ribitylamino)uracil</name>
        <dbReference type="ChEBI" id="CHEBI:15934"/>
    </ligand>
</feature>
<dbReference type="OrthoDB" id="9809709at2"/>
<dbReference type="NCBIfam" id="NF000814">
    <property type="entry name" value="PRK00061.2-2"/>
    <property type="match status" value="1"/>
</dbReference>
<dbReference type="RefSeq" id="WP_105862020.1">
    <property type="nucleotide sequence ID" value="NZ_PUEJ01000004.1"/>
</dbReference>
<feature type="binding site" evidence="7">
    <location>
        <position position="130"/>
    </location>
    <ligand>
        <name>5-amino-6-(D-ribitylamino)uracil</name>
        <dbReference type="ChEBI" id="CHEBI:15934"/>
    </ligand>
</feature>